<feature type="compositionally biased region" description="Basic residues" evidence="1">
    <location>
        <begin position="173"/>
        <end position="185"/>
    </location>
</feature>
<proteinExistence type="predicted"/>
<dbReference type="EMBL" id="CAJVRM010000184">
    <property type="protein sequence ID" value="CAG8976663.1"/>
    <property type="molecule type" value="Genomic_DNA"/>
</dbReference>
<reference evidence="2" key="1">
    <citation type="submission" date="2021-07" db="EMBL/GenBank/DDBJ databases">
        <authorList>
            <person name="Durling M."/>
        </authorList>
    </citation>
    <scope>NUCLEOTIDE SEQUENCE</scope>
</reference>
<evidence type="ECO:0000313" key="3">
    <source>
        <dbReference type="Proteomes" id="UP000701801"/>
    </source>
</evidence>
<name>A0A9N9PVN2_9HELO</name>
<protein>
    <submittedName>
        <fullName evidence="2">Uncharacterized protein</fullName>
    </submittedName>
</protein>
<dbReference type="OrthoDB" id="10312545at2759"/>
<dbReference type="Proteomes" id="UP000701801">
    <property type="component" value="Unassembled WGS sequence"/>
</dbReference>
<organism evidence="2 3">
    <name type="scientific">Hymenoscyphus albidus</name>
    <dbReference type="NCBI Taxonomy" id="595503"/>
    <lineage>
        <taxon>Eukaryota</taxon>
        <taxon>Fungi</taxon>
        <taxon>Dikarya</taxon>
        <taxon>Ascomycota</taxon>
        <taxon>Pezizomycotina</taxon>
        <taxon>Leotiomycetes</taxon>
        <taxon>Helotiales</taxon>
        <taxon>Helotiaceae</taxon>
        <taxon>Hymenoscyphus</taxon>
    </lineage>
</organism>
<comment type="caution">
    <text evidence="2">The sequence shown here is derived from an EMBL/GenBank/DDBJ whole genome shotgun (WGS) entry which is preliminary data.</text>
</comment>
<dbReference type="AlphaFoldDB" id="A0A9N9PVN2"/>
<evidence type="ECO:0000313" key="2">
    <source>
        <dbReference type="EMBL" id="CAG8976663.1"/>
    </source>
</evidence>
<sequence length="308" mass="35901">MPDQDLLREYRRQDMWSDLFNPFFSQCEDIWDKFENDPQLLEAYELCHRMADCWRPDTVDHVAKYYERKRSRGFEHLRLRRKHNLSNKSPGHMSSPRIQQRRGSLSNINRGMFFARQTRQMQHQYSAEDFLQKKQMRRHSSSPSLNALIKKRKHFSGSSDQEPYRIPPAGSRVGRRLARPKKRRIANSNRMVLETREGKPQNNTMSASHKETPREAPQIQPDEMDFESLSVAESAPEPARFEDPQISSIVEESGQELRLSDGPSPAPAANPPTQRYNEGFLNRADFSRVWESSHKKGDNSNDADNEAD</sequence>
<gene>
    <name evidence="2" type="ORF">HYALB_00002179</name>
</gene>
<evidence type="ECO:0000256" key="1">
    <source>
        <dbReference type="SAM" id="MobiDB-lite"/>
    </source>
</evidence>
<keyword evidence="3" id="KW-1185">Reference proteome</keyword>
<feature type="region of interest" description="Disordered" evidence="1">
    <location>
        <begin position="153"/>
        <end position="281"/>
    </location>
</feature>
<accession>A0A9N9PVN2</accession>